<organism evidence="6 7">
    <name type="scientific">Brevundimonas vitisensis</name>
    <dbReference type="NCBI Taxonomy" id="2800818"/>
    <lineage>
        <taxon>Bacteria</taxon>
        <taxon>Pseudomonadati</taxon>
        <taxon>Pseudomonadota</taxon>
        <taxon>Alphaproteobacteria</taxon>
        <taxon>Caulobacterales</taxon>
        <taxon>Caulobacteraceae</taxon>
        <taxon>Brevundimonas</taxon>
    </lineage>
</organism>
<keyword evidence="2 4" id="KW-1133">Transmembrane helix</keyword>
<sequence>MTTQTTRDEWRAHWKVVFGTFLAMGLGYGGFSFTQSQFVQPLQDAFGWSRGQIAFAFHLSFFTSFIAPLFGRLIDRVGVRPVLTTCLALVALSYVLIANTGGNYTLFLIAFVILVAAGLGTTGIAFTRAVASRFSKSRGTALAISRIGYSLAGAFMPILVFRVIADHGWQAGFYLLAAAAALVALPISWLFVSDERQAVELNAKGQPTALLDWRLWLKLLSNPKILLVCLAAAFTYGPVIGILSQLQPMLTGKGLEPGLAAEFAALLAVSVVAGTLTTGILVDRIWAPAVGCAFTLLPVLGIALLLPSEPTVWMAGIGLVLIGLAQGAEIDVIAFIIARYFGLKSFAAIYGLSVLFIAVATSVAGIAFGFAYDTFGGYNEALIGAGVMFALASGAYLLLGRYPEDPGLDRTVKD</sequence>
<feature type="transmembrane region" description="Helical" evidence="4">
    <location>
        <begin position="289"/>
        <end position="306"/>
    </location>
</feature>
<dbReference type="PANTHER" id="PTHR11360:SF290">
    <property type="entry name" value="MONOCARBOXYLATE MFS PERMEASE"/>
    <property type="match status" value="1"/>
</dbReference>
<reference evidence="6 7" key="1">
    <citation type="submission" date="2021-01" db="EMBL/GenBank/DDBJ databases">
        <title>Brevundimonas vitis sp. nov., an bacterium isolated from grape (Vitis vinifera).</title>
        <authorList>
            <person name="Jiang L."/>
            <person name="Lee J."/>
        </authorList>
    </citation>
    <scope>NUCLEOTIDE SEQUENCE [LARGE SCALE GENOMIC DNA]</scope>
    <source>
        <strain evidence="6 7">GRTSA-9</strain>
    </source>
</reference>
<evidence type="ECO:0000313" key="6">
    <source>
        <dbReference type="EMBL" id="QQQ19782.1"/>
    </source>
</evidence>
<dbReference type="InterPro" id="IPR020846">
    <property type="entry name" value="MFS_dom"/>
</dbReference>
<dbReference type="PROSITE" id="PS50850">
    <property type="entry name" value="MFS"/>
    <property type="match status" value="1"/>
</dbReference>
<keyword evidence="7" id="KW-1185">Reference proteome</keyword>
<evidence type="ECO:0000256" key="4">
    <source>
        <dbReference type="SAM" id="Phobius"/>
    </source>
</evidence>
<feature type="transmembrane region" description="Helical" evidence="4">
    <location>
        <begin position="104"/>
        <end position="126"/>
    </location>
</feature>
<dbReference type="RefSeq" id="WP_201104190.1">
    <property type="nucleotide sequence ID" value="NZ_CP067977.1"/>
</dbReference>
<name>A0ABX7BQA8_9CAUL</name>
<dbReference type="SUPFAM" id="SSF103473">
    <property type="entry name" value="MFS general substrate transporter"/>
    <property type="match status" value="1"/>
</dbReference>
<keyword evidence="3 4" id="KW-0472">Membrane</keyword>
<evidence type="ECO:0000259" key="5">
    <source>
        <dbReference type="PROSITE" id="PS50850"/>
    </source>
</evidence>
<accession>A0ABX7BQA8</accession>
<evidence type="ECO:0000256" key="1">
    <source>
        <dbReference type="ARBA" id="ARBA00022692"/>
    </source>
</evidence>
<feature type="transmembrane region" description="Helical" evidence="4">
    <location>
        <begin position="147"/>
        <end position="165"/>
    </location>
</feature>
<dbReference type="InterPro" id="IPR011701">
    <property type="entry name" value="MFS"/>
</dbReference>
<dbReference type="Gene3D" id="1.20.1250.20">
    <property type="entry name" value="MFS general substrate transporter like domains"/>
    <property type="match status" value="2"/>
</dbReference>
<feature type="transmembrane region" description="Helical" evidence="4">
    <location>
        <begin position="349"/>
        <end position="372"/>
    </location>
</feature>
<feature type="transmembrane region" description="Helical" evidence="4">
    <location>
        <begin position="378"/>
        <end position="399"/>
    </location>
</feature>
<protein>
    <submittedName>
        <fullName evidence="6">MFS transporter</fullName>
    </submittedName>
</protein>
<gene>
    <name evidence="6" type="ORF">JIP62_06770</name>
</gene>
<feature type="transmembrane region" description="Helical" evidence="4">
    <location>
        <begin position="77"/>
        <end position="98"/>
    </location>
</feature>
<feature type="transmembrane region" description="Helical" evidence="4">
    <location>
        <begin position="263"/>
        <end position="282"/>
    </location>
</feature>
<dbReference type="InterPro" id="IPR036259">
    <property type="entry name" value="MFS_trans_sf"/>
</dbReference>
<keyword evidence="1 4" id="KW-0812">Transmembrane</keyword>
<feature type="transmembrane region" description="Helical" evidence="4">
    <location>
        <begin position="312"/>
        <end position="337"/>
    </location>
</feature>
<dbReference type="Proteomes" id="UP000595448">
    <property type="component" value="Chromosome"/>
</dbReference>
<proteinExistence type="predicted"/>
<evidence type="ECO:0000313" key="7">
    <source>
        <dbReference type="Proteomes" id="UP000595448"/>
    </source>
</evidence>
<evidence type="ECO:0000256" key="3">
    <source>
        <dbReference type="ARBA" id="ARBA00023136"/>
    </source>
</evidence>
<feature type="transmembrane region" description="Helical" evidence="4">
    <location>
        <begin position="51"/>
        <end position="70"/>
    </location>
</feature>
<dbReference type="PANTHER" id="PTHR11360">
    <property type="entry name" value="MONOCARBOXYLATE TRANSPORTER"/>
    <property type="match status" value="1"/>
</dbReference>
<dbReference type="InterPro" id="IPR050327">
    <property type="entry name" value="Proton-linked_MCT"/>
</dbReference>
<evidence type="ECO:0000256" key="2">
    <source>
        <dbReference type="ARBA" id="ARBA00022989"/>
    </source>
</evidence>
<feature type="transmembrane region" description="Helical" evidence="4">
    <location>
        <begin position="12"/>
        <end position="31"/>
    </location>
</feature>
<feature type="domain" description="Major facilitator superfamily (MFS) profile" evidence="5">
    <location>
        <begin position="16"/>
        <end position="404"/>
    </location>
</feature>
<feature type="transmembrane region" description="Helical" evidence="4">
    <location>
        <begin position="171"/>
        <end position="192"/>
    </location>
</feature>
<dbReference type="EMBL" id="CP067977">
    <property type="protein sequence ID" value="QQQ19782.1"/>
    <property type="molecule type" value="Genomic_DNA"/>
</dbReference>
<feature type="transmembrane region" description="Helical" evidence="4">
    <location>
        <begin position="225"/>
        <end position="243"/>
    </location>
</feature>
<dbReference type="Pfam" id="PF07690">
    <property type="entry name" value="MFS_1"/>
    <property type="match status" value="1"/>
</dbReference>